<gene>
    <name evidence="15" type="ORF">WA1_16525</name>
</gene>
<accession>A0A139XAD9</accession>
<proteinExistence type="inferred from homology"/>
<evidence type="ECO:0000256" key="12">
    <source>
        <dbReference type="ARBA" id="ARBA00033708"/>
    </source>
</evidence>
<dbReference type="InterPro" id="IPR011851">
    <property type="entry name" value="Na/Pro_symporter"/>
</dbReference>
<comment type="catalytic activity">
    <reaction evidence="12">
        <text>L-proline(in) + Na(+)(in) = L-proline(out) + Na(+)(out)</text>
        <dbReference type="Rhea" id="RHEA:28967"/>
        <dbReference type="ChEBI" id="CHEBI:29101"/>
        <dbReference type="ChEBI" id="CHEBI:60039"/>
    </reaction>
</comment>
<evidence type="ECO:0000256" key="10">
    <source>
        <dbReference type="ARBA" id="ARBA00023136"/>
    </source>
</evidence>
<evidence type="ECO:0000256" key="8">
    <source>
        <dbReference type="ARBA" id="ARBA00023053"/>
    </source>
</evidence>
<evidence type="ECO:0000313" key="16">
    <source>
        <dbReference type="Proteomes" id="UP000076925"/>
    </source>
</evidence>
<dbReference type="OrthoDB" id="9814523at2"/>
<keyword evidence="16" id="KW-1185">Reference proteome</keyword>
<dbReference type="STRING" id="128403.WA1_16525"/>
<evidence type="ECO:0000256" key="5">
    <source>
        <dbReference type="ARBA" id="ARBA00022692"/>
    </source>
</evidence>
<dbReference type="GO" id="GO:0031402">
    <property type="term" value="F:sodium ion binding"/>
    <property type="evidence" value="ECO:0007669"/>
    <property type="project" value="UniProtKB-UniRule"/>
</dbReference>
<dbReference type="GO" id="GO:0005886">
    <property type="term" value="C:plasma membrane"/>
    <property type="evidence" value="ECO:0007669"/>
    <property type="project" value="UniProtKB-SubCell"/>
</dbReference>
<dbReference type="Pfam" id="PF00474">
    <property type="entry name" value="SSF"/>
    <property type="match status" value="1"/>
</dbReference>
<keyword evidence="14" id="KW-0029">Amino-acid transport</keyword>
<keyword evidence="3 14" id="KW-0813">Transport</keyword>
<feature type="transmembrane region" description="Helical" evidence="14">
    <location>
        <begin position="76"/>
        <end position="95"/>
    </location>
</feature>
<name>A0A139XAD9_9CYAN</name>
<dbReference type="CDD" id="cd11475">
    <property type="entry name" value="SLC5sbd_PutP"/>
    <property type="match status" value="1"/>
</dbReference>
<comment type="similarity">
    <text evidence="2 13">Belongs to the sodium:solute symporter (SSF) (TC 2.A.21) family.</text>
</comment>
<dbReference type="EMBL" id="ANNX02000020">
    <property type="protein sequence ID" value="KYC41651.1"/>
    <property type="molecule type" value="Genomic_DNA"/>
</dbReference>
<feature type="transmembrane region" description="Helical" evidence="14">
    <location>
        <begin position="365"/>
        <end position="382"/>
    </location>
</feature>
<reference evidence="15 16" key="1">
    <citation type="journal article" date="2013" name="Genome Biol. Evol.">
        <title>Genomes of Stigonematalean cyanobacteria (subsection V) and the evolution of oxygenic photosynthesis from prokaryotes to plastids.</title>
        <authorList>
            <person name="Dagan T."/>
            <person name="Roettger M."/>
            <person name="Stucken K."/>
            <person name="Landan G."/>
            <person name="Koch R."/>
            <person name="Major P."/>
            <person name="Gould S.B."/>
            <person name="Goremykin V.V."/>
            <person name="Rippka R."/>
            <person name="Tandeau de Marsac N."/>
            <person name="Gugger M."/>
            <person name="Lockhart P.J."/>
            <person name="Allen J.F."/>
            <person name="Brune I."/>
            <person name="Maus I."/>
            <person name="Puhler A."/>
            <person name="Martin W.F."/>
        </authorList>
    </citation>
    <scope>NUCLEOTIDE SEQUENCE [LARGE SCALE GENOMIC DNA]</scope>
    <source>
        <strain evidence="15 16">PCC 7110</strain>
    </source>
</reference>
<protein>
    <recommendedName>
        <fullName evidence="14">Sodium/proline symporter</fullName>
    </recommendedName>
    <alternativeName>
        <fullName evidence="14">Proline permease</fullName>
    </alternativeName>
</protein>
<feature type="transmembrane region" description="Helical" evidence="14">
    <location>
        <begin position="6"/>
        <end position="25"/>
    </location>
</feature>
<feature type="transmembrane region" description="Helical" evidence="14">
    <location>
        <begin position="279"/>
        <end position="299"/>
    </location>
</feature>
<keyword evidence="7 14" id="KW-1133">Transmembrane helix</keyword>
<keyword evidence="9 14" id="KW-0406">Ion transport</keyword>
<feature type="transmembrane region" description="Helical" evidence="14">
    <location>
        <begin position="319"/>
        <end position="336"/>
    </location>
</feature>
<dbReference type="GO" id="GO:0015824">
    <property type="term" value="P:proline transport"/>
    <property type="evidence" value="ECO:0007669"/>
    <property type="project" value="UniProtKB-UniRule"/>
</dbReference>
<evidence type="ECO:0000256" key="9">
    <source>
        <dbReference type="ARBA" id="ARBA00023065"/>
    </source>
</evidence>
<evidence type="ECO:0000256" key="14">
    <source>
        <dbReference type="RuleBase" id="RU366012"/>
    </source>
</evidence>
<evidence type="ECO:0000256" key="3">
    <source>
        <dbReference type="ARBA" id="ARBA00022448"/>
    </source>
</evidence>
<evidence type="ECO:0000256" key="4">
    <source>
        <dbReference type="ARBA" id="ARBA00022475"/>
    </source>
</evidence>
<feature type="transmembrane region" description="Helical" evidence="14">
    <location>
        <begin position="420"/>
        <end position="438"/>
    </location>
</feature>
<comment type="function">
    <text evidence="14">Catalyzes the sodium-dependent uptake of extracellular L-proline.</text>
</comment>
<keyword evidence="6 14" id="KW-0769">Symport</keyword>
<dbReference type="RefSeq" id="WP_017746546.1">
    <property type="nucleotide sequence ID" value="NZ_KQ976354.1"/>
</dbReference>
<feature type="transmembrane region" description="Helical" evidence="14">
    <location>
        <begin position="388"/>
        <end position="408"/>
    </location>
</feature>
<dbReference type="GO" id="GO:0005298">
    <property type="term" value="F:proline:sodium symporter activity"/>
    <property type="evidence" value="ECO:0007669"/>
    <property type="project" value="UniProtKB-UniRule"/>
</dbReference>
<dbReference type="InterPro" id="IPR038377">
    <property type="entry name" value="Na/Glc_symporter_sf"/>
</dbReference>
<dbReference type="PANTHER" id="PTHR48086:SF3">
    <property type="entry name" value="SODIUM_PROLINE SYMPORTER"/>
    <property type="match status" value="1"/>
</dbReference>
<dbReference type="Proteomes" id="UP000076925">
    <property type="component" value="Unassembled WGS sequence"/>
</dbReference>
<comment type="subcellular location">
    <subcellularLocation>
        <location evidence="1 14">Cell membrane</location>
        <topology evidence="1 14">Multi-pass membrane protein</topology>
    </subcellularLocation>
</comment>
<keyword evidence="5 14" id="KW-0812">Transmembrane</keyword>
<evidence type="ECO:0000256" key="2">
    <source>
        <dbReference type="ARBA" id="ARBA00006434"/>
    </source>
</evidence>
<sequence>MANQLFVAATFIGFLALIVCVGIYSSTRKQNTTADYILASRAVSPWLTALSAMSTGQSGLLFLGQVGFAYKIGISSIWLVIGWAIGDYLAWLFFFKRLRQISEETSSDTVSAFLAQNHSGARWISIVSAVVIIAFLGSYAASQLVAGSKALHVVFGWDYSLGIVLGAIIVIIYCFSGGVRAEIWTDAAQGIVMIGSLLLLLTVAIAKCGGVGELWTKLSSIDSQLVNLNPKNLPLGFVPFFIGWIVAGFGVVGQPHILVRAMAIDSPNNINRALNIKTICALINSFSAIGIGLTARVLLPGLMTGGDPELALPYLAQDLLPAVFVGLMLSGVFAATMSTADSQILCCSAAITQDIFPQFANSYKLVKLGTLTVAMIVLSIALGGDDNVFLFVTFSWSALASALGPLLILRVWQLPISTPVAILMIVTGIAAALSWNLVFKLSPIVYEVLPGMVAGILVYLIARIFTKNRQMTNDINSYK</sequence>
<dbReference type="AlphaFoldDB" id="A0A139XAD9"/>
<keyword evidence="10 14" id="KW-0472">Membrane</keyword>
<dbReference type="PROSITE" id="PS50283">
    <property type="entry name" value="NA_SOLUT_SYMP_3"/>
    <property type="match status" value="1"/>
</dbReference>
<feature type="transmembrane region" description="Helical" evidence="14">
    <location>
        <begin position="444"/>
        <end position="462"/>
    </location>
</feature>
<dbReference type="NCBIfam" id="TIGR00813">
    <property type="entry name" value="sss"/>
    <property type="match status" value="1"/>
</dbReference>
<feature type="transmembrane region" description="Helical" evidence="14">
    <location>
        <begin position="191"/>
        <end position="215"/>
    </location>
</feature>
<keyword evidence="4 14" id="KW-1003">Cell membrane</keyword>
<keyword evidence="11 14" id="KW-0739">Sodium transport</keyword>
<dbReference type="InterPro" id="IPR001734">
    <property type="entry name" value="Na/solute_symporter"/>
</dbReference>
<organism evidence="15 16">
    <name type="scientific">Scytonema hofmannii PCC 7110</name>
    <dbReference type="NCBI Taxonomy" id="128403"/>
    <lineage>
        <taxon>Bacteria</taxon>
        <taxon>Bacillati</taxon>
        <taxon>Cyanobacteriota</taxon>
        <taxon>Cyanophyceae</taxon>
        <taxon>Nostocales</taxon>
        <taxon>Scytonemataceae</taxon>
        <taxon>Scytonema</taxon>
    </lineage>
</organism>
<evidence type="ECO:0000313" key="15">
    <source>
        <dbReference type="EMBL" id="KYC41651.1"/>
    </source>
</evidence>
<dbReference type="Gene3D" id="1.20.1730.10">
    <property type="entry name" value="Sodium/glucose cotransporter"/>
    <property type="match status" value="1"/>
</dbReference>
<feature type="transmembrane region" description="Helical" evidence="14">
    <location>
        <begin position="46"/>
        <end position="70"/>
    </location>
</feature>
<evidence type="ECO:0000256" key="6">
    <source>
        <dbReference type="ARBA" id="ARBA00022847"/>
    </source>
</evidence>
<feature type="transmembrane region" description="Helical" evidence="14">
    <location>
        <begin position="161"/>
        <end position="179"/>
    </location>
</feature>
<evidence type="ECO:0000256" key="11">
    <source>
        <dbReference type="ARBA" id="ARBA00023201"/>
    </source>
</evidence>
<feature type="transmembrane region" description="Helical" evidence="14">
    <location>
        <begin position="235"/>
        <end position="258"/>
    </location>
</feature>
<evidence type="ECO:0000256" key="1">
    <source>
        <dbReference type="ARBA" id="ARBA00004651"/>
    </source>
</evidence>
<feature type="transmembrane region" description="Helical" evidence="14">
    <location>
        <begin position="123"/>
        <end position="141"/>
    </location>
</feature>
<dbReference type="InterPro" id="IPR050277">
    <property type="entry name" value="Sodium:Solute_Symporter"/>
</dbReference>
<comment type="caution">
    <text evidence="15">The sequence shown here is derived from an EMBL/GenBank/DDBJ whole genome shotgun (WGS) entry which is preliminary data.</text>
</comment>
<keyword evidence="8 14" id="KW-0915">Sodium</keyword>
<evidence type="ECO:0000256" key="13">
    <source>
        <dbReference type="RuleBase" id="RU362091"/>
    </source>
</evidence>
<dbReference type="PANTHER" id="PTHR48086">
    <property type="entry name" value="SODIUM/PROLINE SYMPORTER-RELATED"/>
    <property type="match status" value="1"/>
</dbReference>
<evidence type="ECO:0000256" key="7">
    <source>
        <dbReference type="ARBA" id="ARBA00022989"/>
    </source>
</evidence>